<evidence type="ECO:0000256" key="1">
    <source>
        <dbReference type="SAM" id="SignalP"/>
    </source>
</evidence>
<dbReference type="EMBL" id="MU865316">
    <property type="protein sequence ID" value="KAK4228659.1"/>
    <property type="molecule type" value="Genomic_DNA"/>
</dbReference>
<organism evidence="2 3">
    <name type="scientific">Podospora fimiseda</name>
    <dbReference type="NCBI Taxonomy" id="252190"/>
    <lineage>
        <taxon>Eukaryota</taxon>
        <taxon>Fungi</taxon>
        <taxon>Dikarya</taxon>
        <taxon>Ascomycota</taxon>
        <taxon>Pezizomycotina</taxon>
        <taxon>Sordariomycetes</taxon>
        <taxon>Sordariomycetidae</taxon>
        <taxon>Sordariales</taxon>
        <taxon>Podosporaceae</taxon>
        <taxon>Podospora</taxon>
    </lineage>
</organism>
<comment type="caution">
    <text evidence="2">The sequence shown here is derived from an EMBL/GenBank/DDBJ whole genome shotgun (WGS) entry which is preliminary data.</text>
</comment>
<dbReference type="Gene3D" id="2.70.50.70">
    <property type="match status" value="1"/>
</dbReference>
<keyword evidence="3" id="KW-1185">Reference proteome</keyword>
<evidence type="ECO:0000313" key="2">
    <source>
        <dbReference type="EMBL" id="KAK4228659.1"/>
    </source>
</evidence>
<dbReference type="PANTHER" id="PTHR36182">
    <property type="entry name" value="PROTEIN, PUTATIVE (AFU_ORTHOLOGUE AFUA_6G10930)-RELATED"/>
    <property type="match status" value="1"/>
</dbReference>
<protein>
    <recommendedName>
        <fullName evidence="4">Glycoside Hydrolase Family 61</fullName>
    </recommendedName>
</protein>
<proteinExistence type="predicted"/>
<feature type="signal peptide" evidence="1">
    <location>
        <begin position="1"/>
        <end position="26"/>
    </location>
</feature>
<dbReference type="Proteomes" id="UP001301958">
    <property type="component" value="Unassembled WGS sequence"/>
</dbReference>
<accession>A0AAN7BSE1</accession>
<evidence type="ECO:0008006" key="4">
    <source>
        <dbReference type="Google" id="ProtNLM"/>
    </source>
</evidence>
<dbReference type="PANTHER" id="PTHR36182:SF2">
    <property type="entry name" value="LYTIC POLYSACCHARIDE MONOOXYGENASE"/>
    <property type="match status" value="1"/>
</dbReference>
<reference evidence="2" key="2">
    <citation type="submission" date="2023-05" db="EMBL/GenBank/DDBJ databases">
        <authorList>
            <consortium name="Lawrence Berkeley National Laboratory"/>
            <person name="Steindorff A."/>
            <person name="Hensen N."/>
            <person name="Bonometti L."/>
            <person name="Westerberg I."/>
            <person name="Brannstrom I.O."/>
            <person name="Guillou S."/>
            <person name="Cros-Aarteil S."/>
            <person name="Calhoun S."/>
            <person name="Haridas S."/>
            <person name="Kuo A."/>
            <person name="Mondo S."/>
            <person name="Pangilinan J."/>
            <person name="Riley R."/>
            <person name="Labutti K."/>
            <person name="Andreopoulos B."/>
            <person name="Lipzen A."/>
            <person name="Chen C."/>
            <person name="Yanf M."/>
            <person name="Daum C."/>
            <person name="Ng V."/>
            <person name="Clum A."/>
            <person name="Ohm R."/>
            <person name="Martin F."/>
            <person name="Silar P."/>
            <person name="Natvig D."/>
            <person name="Lalanne C."/>
            <person name="Gautier V."/>
            <person name="Ament-Velasquez S.L."/>
            <person name="Kruys A."/>
            <person name="Hutchinson M.I."/>
            <person name="Powell A.J."/>
            <person name="Barry K."/>
            <person name="Miller A.N."/>
            <person name="Grigoriev I.V."/>
            <person name="Debuchy R."/>
            <person name="Gladieux P."/>
            <person name="Thoren M.H."/>
            <person name="Johannesson H."/>
        </authorList>
    </citation>
    <scope>NUCLEOTIDE SEQUENCE</scope>
    <source>
        <strain evidence="2">CBS 990.96</strain>
    </source>
</reference>
<reference evidence="2" key="1">
    <citation type="journal article" date="2023" name="Mol. Phylogenet. Evol.">
        <title>Genome-scale phylogeny and comparative genomics of the fungal order Sordariales.</title>
        <authorList>
            <person name="Hensen N."/>
            <person name="Bonometti L."/>
            <person name="Westerberg I."/>
            <person name="Brannstrom I.O."/>
            <person name="Guillou S."/>
            <person name="Cros-Aarteil S."/>
            <person name="Calhoun S."/>
            <person name="Haridas S."/>
            <person name="Kuo A."/>
            <person name="Mondo S."/>
            <person name="Pangilinan J."/>
            <person name="Riley R."/>
            <person name="LaButti K."/>
            <person name="Andreopoulos B."/>
            <person name="Lipzen A."/>
            <person name="Chen C."/>
            <person name="Yan M."/>
            <person name="Daum C."/>
            <person name="Ng V."/>
            <person name="Clum A."/>
            <person name="Steindorff A."/>
            <person name="Ohm R.A."/>
            <person name="Martin F."/>
            <person name="Silar P."/>
            <person name="Natvig D.O."/>
            <person name="Lalanne C."/>
            <person name="Gautier V."/>
            <person name="Ament-Velasquez S.L."/>
            <person name="Kruys A."/>
            <person name="Hutchinson M.I."/>
            <person name="Powell A.J."/>
            <person name="Barry K."/>
            <person name="Miller A.N."/>
            <person name="Grigoriev I.V."/>
            <person name="Debuchy R."/>
            <person name="Gladieux P."/>
            <person name="Hiltunen Thoren M."/>
            <person name="Johannesson H."/>
        </authorList>
    </citation>
    <scope>NUCLEOTIDE SEQUENCE</scope>
    <source>
        <strain evidence="2">CBS 990.96</strain>
    </source>
</reference>
<dbReference type="AlphaFoldDB" id="A0AAN7BSE1"/>
<sequence length="335" mass="36217">MAALSTTHHLFFLFTLLFSAVPRLYALDLAFFLQHDNSRPLRPDGSDYPCGQSLVQDTTAREVLVGERLNNITDLISVGKLSSKTSGSCQISITLDNTPTKNSVFKVLKTIASGCPLARPDDTLPASYSFKIPRNFPSMAGAVIALTWFPTDDNSFPTMHMECIHVQFQGAKEPATNTAAFDSLPNMFVANIGNRCSTGDNTNLVNFPEKGGQWESGNDPDPNANIFTPWGPGCPTPTVTTASYSTSSQTSSSMEIITSSGQTTTASSAQLSHPLPTYYIIGQHRSAIKTGKCSSDDEFHCLKGGITFQTCVKGTWSEEVQHLAPGQTCSVRQKL</sequence>
<evidence type="ECO:0000313" key="3">
    <source>
        <dbReference type="Proteomes" id="UP001301958"/>
    </source>
</evidence>
<name>A0AAN7BSE1_9PEZI</name>
<keyword evidence="1" id="KW-0732">Signal</keyword>
<feature type="chain" id="PRO_5042885001" description="Glycoside Hydrolase Family 61" evidence="1">
    <location>
        <begin position="27"/>
        <end position="335"/>
    </location>
</feature>
<gene>
    <name evidence="2" type="ORF">QBC38DRAFT_361402</name>
</gene>